<dbReference type="GO" id="GO:0005829">
    <property type="term" value="C:cytosol"/>
    <property type="evidence" value="ECO:0007669"/>
    <property type="project" value="TreeGrafter"/>
</dbReference>
<gene>
    <name evidence="1" type="primary">gph_2</name>
    <name evidence="1" type="ORF">MAMMFC1_04138</name>
</gene>
<dbReference type="SUPFAM" id="SSF56784">
    <property type="entry name" value="HAD-like"/>
    <property type="match status" value="1"/>
</dbReference>
<sequence>MSLFDKKDLFLFDFDGTLINTAPDVQAAVNYMRKKYGLRDFTLKETESIIGRGQAYTINQAITDGINIDFNEAEEIYSKYYQENSARFSTFYPGVIEILNELKVKNKIMAVISNKYSYFVKKILTEMKYCDYFKLICGPDLIAEKKPNPQMVFYAIEQAGASADHTVFIGDSIYDIQTGKNAGITTICVTHGYGNYNEIVNEQPDFLIDNFRDLIAL</sequence>
<dbReference type="InterPro" id="IPR023198">
    <property type="entry name" value="PGP-like_dom2"/>
</dbReference>
<keyword evidence="2" id="KW-1185">Reference proteome</keyword>
<dbReference type="Gene3D" id="1.10.150.240">
    <property type="entry name" value="Putative phosphatase, domain 2"/>
    <property type="match status" value="1"/>
</dbReference>
<dbReference type="Proteomes" id="UP000276437">
    <property type="component" value="Chromosome"/>
</dbReference>
<dbReference type="PANTHER" id="PTHR43434:SF1">
    <property type="entry name" value="PHOSPHOGLYCOLATE PHOSPHATASE"/>
    <property type="match status" value="1"/>
</dbReference>
<dbReference type="EC" id="3.1.3.18" evidence="1"/>
<dbReference type="SFLD" id="SFLDG01129">
    <property type="entry name" value="C1.5:_HAD__Beta-PGM__Phosphata"/>
    <property type="match status" value="1"/>
</dbReference>
<dbReference type="Pfam" id="PF13419">
    <property type="entry name" value="HAD_2"/>
    <property type="match status" value="1"/>
</dbReference>
<dbReference type="InterPro" id="IPR036412">
    <property type="entry name" value="HAD-like_sf"/>
</dbReference>
<dbReference type="KEGG" id="mana:MAMMFC1_04138"/>
<protein>
    <submittedName>
        <fullName evidence="1">Phosphoglycolate phosphatase</fullName>
        <ecNumber evidence="1">3.1.3.18</ecNumber>
    </submittedName>
</protein>
<keyword evidence="1" id="KW-0378">Hydrolase</keyword>
<dbReference type="InterPro" id="IPR006439">
    <property type="entry name" value="HAD-SF_hydro_IA"/>
</dbReference>
<evidence type="ECO:0000313" key="1">
    <source>
        <dbReference type="EMBL" id="BBB93421.1"/>
    </source>
</evidence>
<dbReference type="SFLD" id="SFLDG01135">
    <property type="entry name" value="C1.5.6:_HAD__Beta-PGM__Phospha"/>
    <property type="match status" value="1"/>
</dbReference>
<dbReference type="PANTHER" id="PTHR43434">
    <property type="entry name" value="PHOSPHOGLYCOLATE PHOSPHATASE"/>
    <property type="match status" value="1"/>
</dbReference>
<dbReference type="AlphaFoldDB" id="A0A348AQS3"/>
<dbReference type="RefSeq" id="WP_158618832.1">
    <property type="nucleotide sequence ID" value="NZ_AP018449.1"/>
</dbReference>
<dbReference type="InterPro" id="IPR041492">
    <property type="entry name" value="HAD_2"/>
</dbReference>
<dbReference type="Gene3D" id="3.40.50.1000">
    <property type="entry name" value="HAD superfamily/HAD-like"/>
    <property type="match status" value="1"/>
</dbReference>
<dbReference type="InterPro" id="IPR050155">
    <property type="entry name" value="HAD-like_hydrolase_sf"/>
</dbReference>
<reference evidence="1 2" key="1">
    <citation type="journal article" date="2018" name="Int. J. Syst. Evol. Microbiol.">
        <title>Methylomusa anaerophila gen. nov., sp. nov., an anaerobic methanol-utilizing bacterium isolated from a microbial fuel cell.</title>
        <authorList>
            <person name="Amano N."/>
            <person name="Yamamuro A."/>
            <person name="Miyahara M."/>
            <person name="Kouzuma A."/>
            <person name="Abe T."/>
            <person name="Watanabe K."/>
        </authorList>
    </citation>
    <scope>NUCLEOTIDE SEQUENCE [LARGE SCALE GENOMIC DNA]</scope>
    <source>
        <strain evidence="1 2">MMFC1</strain>
    </source>
</reference>
<dbReference type="EMBL" id="AP018449">
    <property type="protein sequence ID" value="BBB93421.1"/>
    <property type="molecule type" value="Genomic_DNA"/>
</dbReference>
<dbReference type="GO" id="GO:0008967">
    <property type="term" value="F:phosphoglycolate phosphatase activity"/>
    <property type="evidence" value="ECO:0007669"/>
    <property type="project" value="UniProtKB-EC"/>
</dbReference>
<dbReference type="NCBIfam" id="TIGR01549">
    <property type="entry name" value="HAD-SF-IA-v1"/>
    <property type="match status" value="1"/>
</dbReference>
<dbReference type="OrthoDB" id="9807630at2"/>
<dbReference type="SFLD" id="SFLDS00003">
    <property type="entry name" value="Haloacid_Dehalogenase"/>
    <property type="match status" value="1"/>
</dbReference>
<organism evidence="1 2">
    <name type="scientific">Methylomusa anaerophila</name>
    <dbReference type="NCBI Taxonomy" id="1930071"/>
    <lineage>
        <taxon>Bacteria</taxon>
        <taxon>Bacillati</taxon>
        <taxon>Bacillota</taxon>
        <taxon>Negativicutes</taxon>
        <taxon>Selenomonadales</taxon>
        <taxon>Sporomusaceae</taxon>
        <taxon>Methylomusa</taxon>
    </lineage>
</organism>
<accession>A0A348AQS3</accession>
<proteinExistence type="predicted"/>
<dbReference type="GO" id="GO:0006281">
    <property type="term" value="P:DNA repair"/>
    <property type="evidence" value="ECO:0007669"/>
    <property type="project" value="TreeGrafter"/>
</dbReference>
<dbReference type="NCBIfam" id="TIGR01509">
    <property type="entry name" value="HAD-SF-IA-v3"/>
    <property type="match status" value="1"/>
</dbReference>
<dbReference type="FunFam" id="3.40.50.1000:FF:000022">
    <property type="entry name" value="Phosphoglycolate phosphatase"/>
    <property type="match status" value="1"/>
</dbReference>
<evidence type="ECO:0000313" key="2">
    <source>
        <dbReference type="Proteomes" id="UP000276437"/>
    </source>
</evidence>
<name>A0A348AQS3_9FIRM</name>
<dbReference type="InterPro" id="IPR023214">
    <property type="entry name" value="HAD_sf"/>
</dbReference>